<keyword evidence="5" id="KW-0804">Transcription</keyword>
<dbReference type="OrthoDB" id="2154091at2759"/>
<sequence length="708" mass="79017">MPRDVSGSFIPITEVLLNTQAMRKDFALTKSGSRRQKQDIGNYGPVLSSAEVGWLSTGLQGQVGYFGYTSNLQVVLTLPLVSPHSPAALHHNEANNHKEMADLEEFQAHLVELYFTYQNPALPIIQKEAFMEDLVRRERSPYFSKFLLHCILARSARLSDRPYAVSLIPLYSKRIKSELLNEIDNPDITTIQALCLYGHFLGSIGDDRGCWLYPGMAFRLAYDLGLHRDCLHLVKTGKLTARDRQLRISTFWGCYVLDKIYCVCQGRPSTIKIQDVSIPRPSKDTVGSQHQLLSAWVDLSIILDDMNAILNGQPGDLDKDANLKNLSDIADNLLLWLRSLPSDLCWNKNSFPSPEVCALHTQVLIAIVLIHRPFANSAPSTTETPTTHKKQLPGYSADDSRNICTQNSIRIAKMIDAFGRQYGIQKIFSVAVYIALTAAMTLVSNVTQSTALQKPHPESKKALDVCLDALSDLSPSFPTAGRHHAILKSILKSCGYQHELDRDKATTNSMGTRSTPHVVDVAPQIQCPTTQRRDKGEHNSAEHENSVPVMTQPVVTVANVGRTGIKGMSDYQQPDPYDNLDMRQNLPEIFTEDLPQLSYQRLSNEFETLDRAPTSDYMESMQNNGSIYQGQTGHEQQIHDKINDLMMEGGTGIDPNIWNLPPFSSDSWMTEMEASSPSQMFVSDAFNVTMAGMEAMDQLGQPTHRGYL</sequence>
<feature type="region of interest" description="Disordered" evidence="7">
    <location>
        <begin position="525"/>
        <end position="547"/>
    </location>
</feature>
<name>A0A0D2IF47_9EURO</name>
<evidence type="ECO:0000256" key="3">
    <source>
        <dbReference type="ARBA" id="ARBA00023015"/>
    </source>
</evidence>
<evidence type="ECO:0000259" key="8">
    <source>
        <dbReference type="SMART" id="SM00906"/>
    </source>
</evidence>
<keyword evidence="3" id="KW-0805">Transcription regulation</keyword>
<dbReference type="RefSeq" id="XP_016629854.1">
    <property type="nucleotide sequence ID" value="XM_016778935.1"/>
</dbReference>
<dbReference type="CDD" id="cd12148">
    <property type="entry name" value="fungal_TF_MHR"/>
    <property type="match status" value="1"/>
</dbReference>
<accession>A0A0D2IF47</accession>
<keyword evidence="4" id="KW-0238">DNA-binding</keyword>
<evidence type="ECO:0000256" key="4">
    <source>
        <dbReference type="ARBA" id="ARBA00023125"/>
    </source>
</evidence>
<evidence type="ECO:0000256" key="1">
    <source>
        <dbReference type="ARBA" id="ARBA00022723"/>
    </source>
</evidence>
<keyword evidence="2" id="KW-0862">Zinc</keyword>
<reference evidence="9 10" key="1">
    <citation type="submission" date="2015-01" db="EMBL/GenBank/DDBJ databases">
        <title>The Genome Sequence of Fonsecaea multimorphosa CBS 102226.</title>
        <authorList>
            <consortium name="The Broad Institute Genomics Platform"/>
            <person name="Cuomo C."/>
            <person name="de Hoog S."/>
            <person name="Gorbushina A."/>
            <person name="Stielow B."/>
            <person name="Teixiera M."/>
            <person name="Abouelleil A."/>
            <person name="Chapman S.B."/>
            <person name="Priest M."/>
            <person name="Young S.K."/>
            <person name="Wortman J."/>
            <person name="Nusbaum C."/>
            <person name="Birren B."/>
        </authorList>
    </citation>
    <scope>NUCLEOTIDE SEQUENCE [LARGE SCALE GENOMIC DNA]</scope>
    <source>
        <strain evidence="9 10">CBS 102226</strain>
    </source>
</reference>
<dbReference type="SMART" id="SM00906">
    <property type="entry name" value="Fungal_trans"/>
    <property type="match status" value="1"/>
</dbReference>
<evidence type="ECO:0000256" key="5">
    <source>
        <dbReference type="ARBA" id="ARBA00023163"/>
    </source>
</evidence>
<evidence type="ECO:0000313" key="10">
    <source>
        <dbReference type="Proteomes" id="UP000053411"/>
    </source>
</evidence>
<protein>
    <recommendedName>
        <fullName evidence="8">Xylanolytic transcriptional activator regulatory domain-containing protein</fullName>
    </recommendedName>
</protein>
<proteinExistence type="predicted"/>
<keyword evidence="1" id="KW-0479">Metal-binding</keyword>
<organism evidence="9 10">
    <name type="scientific">Fonsecaea multimorphosa CBS 102226</name>
    <dbReference type="NCBI Taxonomy" id="1442371"/>
    <lineage>
        <taxon>Eukaryota</taxon>
        <taxon>Fungi</taxon>
        <taxon>Dikarya</taxon>
        <taxon>Ascomycota</taxon>
        <taxon>Pezizomycotina</taxon>
        <taxon>Eurotiomycetes</taxon>
        <taxon>Chaetothyriomycetidae</taxon>
        <taxon>Chaetothyriales</taxon>
        <taxon>Herpotrichiellaceae</taxon>
        <taxon>Fonsecaea</taxon>
    </lineage>
</organism>
<dbReference type="AlphaFoldDB" id="A0A0D2IF47"/>
<dbReference type="PANTHER" id="PTHR31313">
    <property type="entry name" value="TY1 ENHANCER ACTIVATOR"/>
    <property type="match status" value="1"/>
</dbReference>
<evidence type="ECO:0000256" key="7">
    <source>
        <dbReference type="SAM" id="MobiDB-lite"/>
    </source>
</evidence>
<dbReference type="GO" id="GO:0008270">
    <property type="term" value="F:zinc ion binding"/>
    <property type="evidence" value="ECO:0007669"/>
    <property type="project" value="InterPro"/>
</dbReference>
<gene>
    <name evidence="9" type="ORF">Z520_08439</name>
</gene>
<evidence type="ECO:0000313" key="9">
    <source>
        <dbReference type="EMBL" id="KIX95731.1"/>
    </source>
</evidence>
<dbReference type="Pfam" id="PF04082">
    <property type="entry name" value="Fungal_trans"/>
    <property type="match status" value="1"/>
</dbReference>
<keyword evidence="10" id="KW-1185">Reference proteome</keyword>
<dbReference type="InterPro" id="IPR007219">
    <property type="entry name" value="XnlR_reg_dom"/>
</dbReference>
<evidence type="ECO:0000256" key="2">
    <source>
        <dbReference type="ARBA" id="ARBA00022833"/>
    </source>
</evidence>
<keyword evidence="6" id="KW-0539">Nucleus</keyword>
<dbReference type="Proteomes" id="UP000053411">
    <property type="component" value="Unassembled WGS sequence"/>
</dbReference>
<dbReference type="EMBL" id="KN848080">
    <property type="protein sequence ID" value="KIX95731.1"/>
    <property type="molecule type" value="Genomic_DNA"/>
</dbReference>
<dbReference type="GeneID" id="27714185"/>
<feature type="domain" description="Xylanolytic transcriptional activator regulatory" evidence="8">
    <location>
        <begin position="210"/>
        <end position="287"/>
    </location>
</feature>
<evidence type="ECO:0000256" key="6">
    <source>
        <dbReference type="ARBA" id="ARBA00023242"/>
    </source>
</evidence>
<dbReference type="GO" id="GO:0003677">
    <property type="term" value="F:DNA binding"/>
    <property type="evidence" value="ECO:0007669"/>
    <property type="project" value="UniProtKB-KW"/>
</dbReference>
<dbReference type="VEuPathDB" id="FungiDB:Z520_08439"/>
<dbReference type="GO" id="GO:0006351">
    <property type="term" value="P:DNA-templated transcription"/>
    <property type="evidence" value="ECO:0007669"/>
    <property type="project" value="InterPro"/>
</dbReference>
<dbReference type="InterPro" id="IPR051615">
    <property type="entry name" value="Transcr_Regulatory_Elem"/>
</dbReference>
<dbReference type="PANTHER" id="PTHR31313:SF81">
    <property type="entry name" value="TY1 ENHANCER ACTIVATOR"/>
    <property type="match status" value="1"/>
</dbReference>
<feature type="compositionally biased region" description="Basic and acidic residues" evidence="7">
    <location>
        <begin position="531"/>
        <end position="545"/>
    </location>
</feature>